<proteinExistence type="predicted"/>
<keyword evidence="2" id="KW-1185">Reference proteome</keyword>
<dbReference type="EMBL" id="CP003923">
    <property type="protein sequence ID" value="AIC93447.1"/>
    <property type="molecule type" value="Genomic_DNA"/>
</dbReference>
<dbReference type="KEGG" id="ble:BleG1_0839"/>
<dbReference type="RefSeq" id="WP_038477530.1">
    <property type="nucleotide sequence ID" value="NZ_CP003923.1"/>
</dbReference>
<evidence type="ECO:0000313" key="2">
    <source>
        <dbReference type="Proteomes" id="UP000027142"/>
    </source>
</evidence>
<name>A0A060LTI2_9BACI</name>
<accession>A0A060LTI2</accession>
<dbReference type="HOGENOM" id="CLU_1831106_0_0_9"/>
<organism evidence="1 2">
    <name type="scientific">Shouchella lehensis G1</name>
    <dbReference type="NCBI Taxonomy" id="1246626"/>
    <lineage>
        <taxon>Bacteria</taxon>
        <taxon>Bacillati</taxon>
        <taxon>Bacillota</taxon>
        <taxon>Bacilli</taxon>
        <taxon>Bacillales</taxon>
        <taxon>Bacillaceae</taxon>
        <taxon>Shouchella</taxon>
    </lineage>
</organism>
<protein>
    <submittedName>
        <fullName evidence="1">Uncharacterized protein</fullName>
    </submittedName>
</protein>
<dbReference type="Proteomes" id="UP000027142">
    <property type="component" value="Chromosome"/>
</dbReference>
<dbReference type="STRING" id="1246626.BleG1_0839"/>
<evidence type="ECO:0000313" key="1">
    <source>
        <dbReference type="EMBL" id="AIC93447.1"/>
    </source>
</evidence>
<sequence length="140" mass="16103">MDILQFSNEELSIELILDGYHKEKGFSADADLTIRLKTSTLNFYCHSGPYYVRASSLRRFHKELVKLTGTGWLNRKTTASFSDDSGELMLTFSEIDENYAVEIELTQHLHEQRYTATHALSLECVKDCKEQIGTFLQVMK</sequence>
<dbReference type="AlphaFoldDB" id="A0A060LTI2"/>
<dbReference type="OrthoDB" id="9869417at2"/>
<gene>
    <name evidence="1" type="ORF">BleG1_0839</name>
</gene>
<reference evidence="1 2" key="1">
    <citation type="journal article" date="2014" name="Gene">
        <title>A comparative genomic analysis of the alkalitolerant soil bacterium Bacillus lehensis G1.</title>
        <authorList>
            <person name="Noor Y.M."/>
            <person name="Samsulrizal N.H."/>
            <person name="Jema'on N.A."/>
            <person name="Low K.O."/>
            <person name="Ramli A.N."/>
            <person name="Alias N.I."/>
            <person name="Damis S.I."/>
            <person name="Fuzi S.F."/>
            <person name="Isa M.N."/>
            <person name="Murad A.M."/>
            <person name="Raih M.F."/>
            <person name="Bakar F.D."/>
            <person name="Najimudin N."/>
            <person name="Mahadi N.M."/>
            <person name="Illias R.M."/>
        </authorList>
    </citation>
    <scope>NUCLEOTIDE SEQUENCE [LARGE SCALE GENOMIC DNA]</scope>
    <source>
        <strain evidence="1 2">G1</strain>
    </source>
</reference>
<dbReference type="PATRIC" id="fig|1246626.3.peg.841"/>